<evidence type="ECO:0000256" key="6">
    <source>
        <dbReference type="ARBA" id="ARBA00022723"/>
    </source>
</evidence>
<evidence type="ECO:0000256" key="3">
    <source>
        <dbReference type="ARBA" id="ARBA00002938"/>
    </source>
</evidence>
<evidence type="ECO:0000256" key="10">
    <source>
        <dbReference type="ARBA" id="ARBA00023239"/>
    </source>
</evidence>
<dbReference type="InterPro" id="IPR029061">
    <property type="entry name" value="THDP-binding"/>
</dbReference>
<evidence type="ECO:0000256" key="5">
    <source>
        <dbReference type="ARBA" id="ARBA00020054"/>
    </source>
</evidence>
<keyword evidence="9 11" id="KW-0786">Thiamine pyrophosphate</keyword>
<comment type="cofactor">
    <cofactor evidence="1">
        <name>a metal cation</name>
        <dbReference type="ChEBI" id="CHEBI:25213"/>
    </cofactor>
</comment>
<dbReference type="PANTHER" id="PTHR43452:SF30">
    <property type="entry name" value="PYRUVATE DECARBOXYLASE ISOZYME 1-RELATED"/>
    <property type="match status" value="1"/>
</dbReference>
<dbReference type="EMBL" id="CP097122">
    <property type="protein sequence ID" value="USS91427.1"/>
    <property type="molecule type" value="Genomic_DNA"/>
</dbReference>
<dbReference type="Proteomes" id="UP001056093">
    <property type="component" value="Chromosome"/>
</dbReference>
<dbReference type="SUPFAM" id="SSF52467">
    <property type="entry name" value="DHS-like NAD/FAD-binding domain"/>
    <property type="match status" value="1"/>
</dbReference>
<dbReference type="InterPro" id="IPR012001">
    <property type="entry name" value="Thiamin_PyroP_enz_TPP-bd_dom"/>
</dbReference>
<evidence type="ECO:0000256" key="4">
    <source>
        <dbReference type="ARBA" id="ARBA00007812"/>
    </source>
</evidence>
<feature type="domain" description="Thiamine pyrophosphate enzyme central" evidence="12">
    <location>
        <begin position="204"/>
        <end position="310"/>
    </location>
</feature>
<protein>
    <recommendedName>
        <fullName evidence="5">Alpha-keto-acid decarboxylase</fullName>
    </recommendedName>
</protein>
<keyword evidence="10" id="KW-0456">Lyase</keyword>
<comment type="function">
    <text evidence="3">Decarboxylates branched-chain and aromatic alpha-keto acids to aldehydes.</text>
</comment>
<organism evidence="15 16">
    <name type="scientific">Fructobacillus americanaquae</name>
    <dbReference type="NCBI Taxonomy" id="2940302"/>
    <lineage>
        <taxon>Bacteria</taxon>
        <taxon>Bacillati</taxon>
        <taxon>Bacillota</taxon>
        <taxon>Bacilli</taxon>
        <taxon>Lactobacillales</taxon>
        <taxon>Lactobacillaceae</taxon>
        <taxon>Fructobacillus</taxon>
    </lineage>
</organism>
<dbReference type="PANTHER" id="PTHR43452">
    <property type="entry name" value="PYRUVATE DECARBOXYLASE"/>
    <property type="match status" value="1"/>
</dbReference>
<dbReference type="Gene3D" id="3.40.50.970">
    <property type="match status" value="2"/>
</dbReference>
<evidence type="ECO:0000256" key="2">
    <source>
        <dbReference type="ARBA" id="ARBA00001964"/>
    </source>
</evidence>
<evidence type="ECO:0000259" key="12">
    <source>
        <dbReference type="Pfam" id="PF00205"/>
    </source>
</evidence>
<dbReference type="InterPro" id="IPR012000">
    <property type="entry name" value="Thiamin_PyroP_enz_cen_dom"/>
</dbReference>
<keyword evidence="16" id="KW-1185">Reference proteome</keyword>
<dbReference type="InterPro" id="IPR047213">
    <property type="entry name" value="TPP_PYR_PDC_IPDC-like"/>
</dbReference>
<dbReference type="RefSeq" id="WP_252773257.1">
    <property type="nucleotide sequence ID" value="NZ_CP097122.1"/>
</dbReference>
<evidence type="ECO:0000256" key="8">
    <source>
        <dbReference type="ARBA" id="ARBA00022842"/>
    </source>
</evidence>
<dbReference type="InterPro" id="IPR047214">
    <property type="entry name" value="TPP_PDC_IPDC"/>
</dbReference>
<dbReference type="CDD" id="cd07038">
    <property type="entry name" value="TPP_PYR_PDC_IPDC_like"/>
    <property type="match status" value="1"/>
</dbReference>
<dbReference type="Pfam" id="PF00205">
    <property type="entry name" value="TPP_enzyme_M"/>
    <property type="match status" value="1"/>
</dbReference>
<dbReference type="SUPFAM" id="SSF52518">
    <property type="entry name" value="Thiamin diphosphate-binding fold (THDP-binding)"/>
    <property type="match status" value="2"/>
</dbReference>
<keyword evidence="6" id="KW-0479">Metal-binding</keyword>
<evidence type="ECO:0000259" key="13">
    <source>
        <dbReference type="Pfam" id="PF02775"/>
    </source>
</evidence>
<dbReference type="InterPro" id="IPR012110">
    <property type="entry name" value="PDC/IPDC-like"/>
</dbReference>
<name>A0ABY5BZB8_9LACO</name>
<evidence type="ECO:0000313" key="16">
    <source>
        <dbReference type="Proteomes" id="UP001056093"/>
    </source>
</evidence>
<accession>A0ABY5BZB8</accession>
<reference evidence="15" key="1">
    <citation type="submission" date="2022-05" db="EMBL/GenBank/DDBJ databases">
        <authorList>
            <person name="Oliphant S.A."/>
            <person name="Watson-Haigh N.S."/>
            <person name="Sumby K.M."/>
            <person name="Gardner J.M."/>
            <person name="Jiranek V."/>
        </authorList>
    </citation>
    <scope>NUCLEOTIDE SEQUENCE</scope>
    <source>
        <strain evidence="15">KI3_B9</strain>
    </source>
</reference>
<dbReference type="Pfam" id="PF02776">
    <property type="entry name" value="TPP_enzyme_N"/>
    <property type="match status" value="1"/>
</dbReference>
<evidence type="ECO:0000256" key="1">
    <source>
        <dbReference type="ARBA" id="ARBA00001920"/>
    </source>
</evidence>
<comment type="cofactor">
    <cofactor evidence="2">
        <name>thiamine diphosphate</name>
        <dbReference type="ChEBI" id="CHEBI:58937"/>
    </cofactor>
</comment>
<evidence type="ECO:0000256" key="7">
    <source>
        <dbReference type="ARBA" id="ARBA00022793"/>
    </source>
</evidence>
<dbReference type="InterPro" id="IPR011766">
    <property type="entry name" value="TPP_enzyme_TPP-bd"/>
</dbReference>
<dbReference type="InterPro" id="IPR029035">
    <property type="entry name" value="DHS-like_NAD/FAD-binding_dom"/>
</dbReference>
<evidence type="ECO:0000256" key="9">
    <source>
        <dbReference type="ARBA" id="ARBA00023052"/>
    </source>
</evidence>
<evidence type="ECO:0000313" key="15">
    <source>
        <dbReference type="EMBL" id="USS91427.1"/>
    </source>
</evidence>
<dbReference type="Gene3D" id="3.40.50.1220">
    <property type="entry name" value="TPP-binding domain"/>
    <property type="match status" value="1"/>
</dbReference>
<comment type="similarity">
    <text evidence="4 11">Belongs to the TPP enzyme family.</text>
</comment>
<dbReference type="PIRSF" id="PIRSF036565">
    <property type="entry name" value="Pyruvt_ip_decrb"/>
    <property type="match status" value="1"/>
</dbReference>
<feature type="domain" description="Thiamine pyrophosphate enzyme N-terminal TPP-binding" evidence="14">
    <location>
        <begin position="5"/>
        <end position="114"/>
    </location>
</feature>
<dbReference type="CDD" id="cd02005">
    <property type="entry name" value="TPP_PDC_IPDC"/>
    <property type="match status" value="1"/>
</dbReference>
<gene>
    <name evidence="15" type="ORF">M3M36_03500</name>
</gene>
<feature type="domain" description="Thiamine pyrophosphate enzyme TPP-binding" evidence="13">
    <location>
        <begin position="397"/>
        <end position="527"/>
    </location>
</feature>
<keyword evidence="7" id="KW-0210">Decarboxylase</keyword>
<evidence type="ECO:0000256" key="11">
    <source>
        <dbReference type="RuleBase" id="RU362132"/>
    </source>
</evidence>
<evidence type="ECO:0000259" key="14">
    <source>
        <dbReference type="Pfam" id="PF02776"/>
    </source>
</evidence>
<dbReference type="Pfam" id="PF02775">
    <property type="entry name" value="TPP_enzyme_C"/>
    <property type="match status" value="1"/>
</dbReference>
<sequence length="552" mass="59739">MTEYTISDYLLDVIKTMGGDEILGVPGDYNLQFLDYITHRNDMKWVGNANELNASYMADGYAREKGFATFVTTFGVGELSAINGLSGSIAEHVPVLEIVGAPTNGVQRAGKLVHHTFGDSDFDRFIKAHETLGIKTTVLDEDNAIDQINETLTYIANEKKPAYLVLPSDLVNAPINPALKEGISALFTTTKQEAPASIVAIKQAAAKASHPVIVVGHEIDRFNLGQAVQDFSLKNNIPVVDLGFGKAAVDESFANFVGTYNGTISDESINHFVADADVVFVLGAKLTDSVTGGFTQEFDESQTITLSTRRGTIFGQSLPGDFDFVATIQGLATTDLNLSLPAVQKPAETAALQASDRPLTQAFYDRALQDFITGNKTLIAEQGTSFFGLASQNLASGAKFFGQPLWGSIGYAFPAAIGAQLANPDRRAVLTTGEGSLQLTIQDFGLALKERLNPVLFIIENTGYTVERVIHGMDEPYNDVPKYRYDLIAPAFGASDDQYDFIEVSTEEELIAAMKKADKETDKMVIVQANMGMKDAPAQLIETGIRFEAQNH</sequence>
<keyword evidence="8" id="KW-0460">Magnesium</keyword>
<proteinExistence type="inferred from homology"/>